<reference evidence="2 3" key="1">
    <citation type="submission" date="2013-11" db="EMBL/GenBank/DDBJ databases">
        <title>Draft genome of the bovine lungworm Dictyocaulus viviparus.</title>
        <authorList>
            <person name="Mitreva M."/>
        </authorList>
    </citation>
    <scope>NUCLEOTIDE SEQUENCE [LARGE SCALE GENOMIC DNA]</scope>
    <source>
        <strain evidence="2 3">HannoverDv2000</strain>
    </source>
</reference>
<dbReference type="OrthoDB" id="5848875at2759"/>
<proteinExistence type="predicted"/>
<feature type="domain" description="C2H2-type" evidence="1">
    <location>
        <begin position="95"/>
        <end position="117"/>
    </location>
</feature>
<dbReference type="InterPro" id="IPR043519">
    <property type="entry name" value="NT_sf"/>
</dbReference>
<evidence type="ECO:0000313" key="2">
    <source>
        <dbReference type="EMBL" id="KJH48644.1"/>
    </source>
</evidence>
<dbReference type="EMBL" id="KN716260">
    <property type="protein sequence ID" value="KJH48644.1"/>
    <property type="molecule type" value="Genomic_DNA"/>
</dbReference>
<protein>
    <recommendedName>
        <fullName evidence="1">C2H2-type domain-containing protein</fullName>
    </recommendedName>
</protein>
<dbReference type="SUPFAM" id="SSF81301">
    <property type="entry name" value="Nucleotidyltransferase"/>
    <property type="match status" value="1"/>
</dbReference>
<dbReference type="PROSITE" id="PS00028">
    <property type="entry name" value="ZINC_FINGER_C2H2_1"/>
    <property type="match status" value="1"/>
</dbReference>
<accession>A0A0D8XXZ3</accession>
<dbReference type="InterPro" id="IPR013087">
    <property type="entry name" value="Znf_C2H2_type"/>
</dbReference>
<sequence>MPLLSYAEVVPCGYSRRVLTDALLEESTLSQSAHVIDEVCDCFLSGIVYLLIQLIYVYNGGRYPISPISKQYLGNHQIYIMNKSSELFPFAVYWCSLCDYHMCNIEHVNEHVRTAKHTSAMEHVSEWKHLVTNVPKMTNNQLEAINILANKTIENSVQDSNACVFEKHLRLSNNIKELFQRTVFREMGVEGHIQLYGSVLSKTAIDSSDLNLSIDIPNVDCSDALECMRRIADLLTIASKDFETSKPLDVKLTTCWPMCISLNMSNIDVRIAWKCENGLKCGHLLSIYTEIRPQYADLCRLVRKWAKMRPLMSHEKKNDPMLEDFYENRDLFEQDVAVIVRCSYVL</sequence>
<dbReference type="AlphaFoldDB" id="A0A0D8XXZ3"/>
<reference evidence="3" key="2">
    <citation type="journal article" date="2016" name="Sci. Rep.">
        <title>Dictyocaulus viviparus genome, variome and transcriptome elucidate lungworm biology and support future intervention.</title>
        <authorList>
            <person name="McNulty S.N."/>
            <person name="Strube C."/>
            <person name="Rosa B.A."/>
            <person name="Martin J.C."/>
            <person name="Tyagi R."/>
            <person name="Choi Y.J."/>
            <person name="Wang Q."/>
            <person name="Hallsworth Pepin K."/>
            <person name="Zhang X."/>
            <person name="Ozersky P."/>
            <person name="Wilson R.K."/>
            <person name="Sternberg P.W."/>
            <person name="Gasser R.B."/>
            <person name="Mitreva M."/>
        </authorList>
    </citation>
    <scope>NUCLEOTIDE SEQUENCE [LARGE SCALE GENOMIC DNA]</scope>
    <source>
        <strain evidence="3">HannoverDv2000</strain>
    </source>
</reference>
<keyword evidence="3" id="KW-1185">Reference proteome</keyword>
<name>A0A0D8XXZ3_DICVI</name>
<dbReference type="Proteomes" id="UP000053766">
    <property type="component" value="Unassembled WGS sequence"/>
</dbReference>
<evidence type="ECO:0000259" key="1">
    <source>
        <dbReference type="PROSITE" id="PS00028"/>
    </source>
</evidence>
<organism evidence="2 3">
    <name type="scientific">Dictyocaulus viviparus</name>
    <name type="common">Bovine lungworm</name>
    <dbReference type="NCBI Taxonomy" id="29172"/>
    <lineage>
        <taxon>Eukaryota</taxon>
        <taxon>Metazoa</taxon>
        <taxon>Ecdysozoa</taxon>
        <taxon>Nematoda</taxon>
        <taxon>Chromadorea</taxon>
        <taxon>Rhabditida</taxon>
        <taxon>Rhabditina</taxon>
        <taxon>Rhabditomorpha</taxon>
        <taxon>Strongyloidea</taxon>
        <taxon>Metastrongylidae</taxon>
        <taxon>Dictyocaulus</taxon>
    </lineage>
</organism>
<evidence type="ECO:0000313" key="3">
    <source>
        <dbReference type="Proteomes" id="UP000053766"/>
    </source>
</evidence>
<gene>
    <name evidence="2" type="ORF">DICVIV_05203</name>
</gene>
<dbReference type="STRING" id="29172.A0A0D8XXZ3"/>